<dbReference type="InterPro" id="IPR044492">
    <property type="entry name" value="P_typ_ATPase_HD_dom"/>
</dbReference>
<feature type="transmembrane region" description="Helical" evidence="10">
    <location>
        <begin position="795"/>
        <end position="812"/>
    </location>
</feature>
<evidence type="ECO:0000256" key="8">
    <source>
        <dbReference type="ARBA" id="ARBA00023136"/>
    </source>
</evidence>
<dbReference type="SMART" id="SM00831">
    <property type="entry name" value="Cation_ATPase_N"/>
    <property type="match status" value="1"/>
</dbReference>
<dbReference type="InterPro" id="IPR050510">
    <property type="entry name" value="Cation_transp_ATPase_P-type"/>
</dbReference>
<proteinExistence type="inferred from homology"/>
<dbReference type="Pfam" id="PF00690">
    <property type="entry name" value="Cation_ATPase_N"/>
    <property type="match status" value="1"/>
</dbReference>
<dbReference type="NCBIfam" id="TIGR01494">
    <property type="entry name" value="ATPase_P-type"/>
    <property type="match status" value="2"/>
</dbReference>
<feature type="transmembrane region" description="Helical" evidence="10">
    <location>
        <begin position="833"/>
        <end position="851"/>
    </location>
</feature>
<evidence type="ECO:0000256" key="4">
    <source>
        <dbReference type="ARBA" id="ARBA00022741"/>
    </source>
</evidence>
<dbReference type="Proteomes" id="UP000661894">
    <property type="component" value="Unassembled WGS sequence"/>
</dbReference>
<organism evidence="12 13">
    <name type="scientific">Oceanitalea stevensii</name>
    <dbReference type="NCBI Taxonomy" id="2763072"/>
    <lineage>
        <taxon>Bacteria</taxon>
        <taxon>Bacillati</taxon>
        <taxon>Actinomycetota</taxon>
        <taxon>Actinomycetes</taxon>
        <taxon>Micrococcales</taxon>
        <taxon>Bogoriellaceae</taxon>
        <taxon>Georgenia</taxon>
    </lineage>
</organism>
<keyword evidence="3 10" id="KW-0812">Transmembrane</keyword>
<dbReference type="InterPro" id="IPR006068">
    <property type="entry name" value="ATPase_P-typ_cation-transptr_C"/>
</dbReference>
<comment type="caution">
    <text evidence="12">The sequence shown here is derived from an EMBL/GenBank/DDBJ whole genome shotgun (WGS) entry which is preliminary data.</text>
</comment>
<keyword evidence="6" id="KW-1278">Translocase</keyword>
<dbReference type="RefSeq" id="WP_251840373.1">
    <property type="nucleotide sequence ID" value="NZ_JACSPO010000009.1"/>
</dbReference>
<evidence type="ECO:0000256" key="7">
    <source>
        <dbReference type="ARBA" id="ARBA00022989"/>
    </source>
</evidence>
<evidence type="ECO:0000256" key="10">
    <source>
        <dbReference type="SAM" id="Phobius"/>
    </source>
</evidence>
<evidence type="ECO:0000313" key="13">
    <source>
        <dbReference type="Proteomes" id="UP000661894"/>
    </source>
</evidence>
<feature type="transmembrane region" description="Helical" evidence="10">
    <location>
        <begin position="249"/>
        <end position="269"/>
    </location>
</feature>
<dbReference type="PRINTS" id="PR00120">
    <property type="entry name" value="HATPASE"/>
</dbReference>
<evidence type="ECO:0000256" key="6">
    <source>
        <dbReference type="ARBA" id="ARBA00022967"/>
    </source>
</evidence>
<keyword evidence="5" id="KW-0067">ATP-binding</keyword>
<dbReference type="SFLD" id="SFLDF00027">
    <property type="entry name" value="p-type_atpase"/>
    <property type="match status" value="1"/>
</dbReference>
<keyword evidence="8 10" id="KW-0472">Membrane</keyword>
<evidence type="ECO:0000256" key="9">
    <source>
        <dbReference type="ARBA" id="ARBA00049360"/>
    </source>
</evidence>
<comment type="subcellular location">
    <subcellularLocation>
        <location evidence="1">Cell membrane</location>
        <topology evidence="1">Multi-pass membrane protein</topology>
    </subcellularLocation>
</comment>
<evidence type="ECO:0000256" key="5">
    <source>
        <dbReference type="ARBA" id="ARBA00022840"/>
    </source>
</evidence>
<comment type="catalytic activity">
    <reaction evidence="9">
        <text>ATP + H2O = ADP + phosphate + H(+)</text>
        <dbReference type="Rhea" id="RHEA:13065"/>
        <dbReference type="ChEBI" id="CHEBI:15377"/>
        <dbReference type="ChEBI" id="CHEBI:15378"/>
        <dbReference type="ChEBI" id="CHEBI:30616"/>
        <dbReference type="ChEBI" id="CHEBI:43474"/>
        <dbReference type="ChEBI" id="CHEBI:456216"/>
    </reaction>
</comment>
<feature type="transmembrane region" description="Helical" evidence="10">
    <location>
        <begin position="720"/>
        <end position="741"/>
    </location>
</feature>
<dbReference type="InterPro" id="IPR023298">
    <property type="entry name" value="ATPase_P-typ_TM_dom_sf"/>
</dbReference>
<dbReference type="InterPro" id="IPR008250">
    <property type="entry name" value="ATPase_P-typ_transduc_dom_A_sf"/>
</dbReference>
<dbReference type="Pfam" id="PF00122">
    <property type="entry name" value="E1-E2_ATPase"/>
    <property type="match status" value="1"/>
</dbReference>
<dbReference type="InterPro" id="IPR059000">
    <property type="entry name" value="ATPase_P-type_domA"/>
</dbReference>
<dbReference type="Pfam" id="PF13246">
    <property type="entry name" value="Cation_ATPase"/>
    <property type="match status" value="1"/>
</dbReference>
<dbReference type="SUPFAM" id="SSF81660">
    <property type="entry name" value="Metal cation-transporting ATPase, ATP-binding domain N"/>
    <property type="match status" value="1"/>
</dbReference>
<reference evidence="12 13" key="1">
    <citation type="submission" date="2020-08" db="EMBL/GenBank/DDBJ databases">
        <title>A Genomic Blueprint of the Chicken Gut Microbiome.</title>
        <authorList>
            <person name="Gilroy R."/>
            <person name="Ravi A."/>
            <person name="Getino M."/>
            <person name="Pursley I."/>
            <person name="Horton D.L."/>
            <person name="Alikhan N.-F."/>
            <person name="Baker D."/>
            <person name="Gharbi K."/>
            <person name="Hall N."/>
            <person name="Watson M."/>
            <person name="Adriaenssens E.M."/>
            <person name="Foster-Nyarko E."/>
            <person name="Jarju S."/>
            <person name="Secka A."/>
            <person name="Antonio M."/>
            <person name="Oren A."/>
            <person name="Chaudhuri R."/>
            <person name="La Ragione R.M."/>
            <person name="Hildebrand F."/>
            <person name="Pallen M.J."/>
        </authorList>
    </citation>
    <scope>NUCLEOTIDE SEQUENCE [LARGE SCALE GENOMIC DNA]</scope>
    <source>
        <strain evidence="12 13">Sa1BUA1</strain>
    </source>
</reference>
<dbReference type="SFLD" id="SFLDG00002">
    <property type="entry name" value="C1.7:_P-type_atpase_like"/>
    <property type="match status" value="1"/>
</dbReference>
<dbReference type="Gene3D" id="1.20.1110.10">
    <property type="entry name" value="Calcium-transporting ATPase, transmembrane domain"/>
    <property type="match status" value="1"/>
</dbReference>
<dbReference type="PANTHER" id="PTHR43294:SF20">
    <property type="entry name" value="P-TYPE ATPASE"/>
    <property type="match status" value="1"/>
</dbReference>
<name>A0ABR8Z4M1_9MICO</name>
<accession>A0ABR8Z4M1</accession>
<feature type="domain" description="Cation-transporting P-type ATPase N-terminal" evidence="11">
    <location>
        <begin position="9"/>
        <end position="82"/>
    </location>
</feature>
<evidence type="ECO:0000259" key="11">
    <source>
        <dbReference type="SMART" id="SM00831"/>
    </source>
</evidence>
<evidence type="ECO:0000256" key="3">
    <source>
        <dbReference type="ARBA" id="ARBA00022692"/>
    </source>
</evidence>
<dbReference type="Pfam" id="PF08282">
    <property type="entry name" value="Hydrolase_3"/>
    <property type="match status" value="1"/>
</dbReference>
<dbReference type="PROSITE" id="PS00154">
    <property type="entry name" value="ATPASE_E1_E2"/>
    <property type="match status" value="1"/>
</dbReference>
<keyword evidence="13" id="KW-1185">Reference proteome</keyword>
<dbReference type="InterPro" id="IPR018303">
    <property type="entry name" value="ATPase_P-typ_P_site"/>
</dbReference>
<dbReference type="Pfam" id="PF00689">
    <property type="entry name" value="Cation_ATPase_C"/>
    <property type="match status" value="1"/>
</dbReference>
<sequence>MTPPTEAAPAHARAVVDVLAHLGAGDQGLSREEAAARLERHGPNRLPEPERESALRRLLRQLRDPMIYVLIAAAVLTAVLGEWVDTIVIAAVVLTNAVIGYVQEGKAEDALEGIRQMLSLDAQVRREGAWQTVPAEDLVPGDLVRLSSGDRVPADVRLTRASTLRIEESALTGESVPVDKGTDPVAPDAGIGDRTSMAFSGTVVAAGSGTGVVTATGQDTEIGHITTLLEEVESLETPLTRQMNAFGRVLSLVVVVLAVVMFALGALLYDDTLGELTLAAIGFAVAAIPEGLPAVLTITLALGVQTMARRHAITRRMSSVETLGSVTVICSDKTGTLTRNEMTVRTVVAPAARFDVTGTGYAPEGEIRPAGEATTTAQHPSVLALAEVAARANDSTVSHRGGEWVLSGEPTDGGLRTFALKAGVDGDDDARLDAVPFDSAYKYMATLDRTAQGAVIHLKGAPDRLLDRCDSQGTGLEDAAPLDRAFWEAQIEELGARGLRVLAAAARRADDGATSVSTEDVDAGGFVLLGLYGIIDPPREEAVAAIRACRQAGIRVKMITGDHAGTATAIAREMGIGDSTVTGAELETATDEELRIIATEHDVFARTSPEHKLRLVQALQANGEVVSMTGDGVNDAPSLKRADVGVAMGIKGTEATKEAADVVLADDNFASIESAVEMGRTIYDNLRKAIVFILPTNGAQGLVILVAVVLGLTLPLTPVQVLWVNTITAVTLALALAFEPSEPDIMRRPPRTPGGSILPRSGLLRIGYVSVLIGGATIAVFLLGQEAGRGVAESRTVAVNTLVVAQICYLFASRFSRTTSLRRELLTTNPVSWVCVAVMLALQLLFVYAPFMHTAFGSTAVGLTDWLVPVGVGVVVFAVVEVDKALRRR</sequence>
<feature type="transmembrane region" description="Helical" evidence="10">
    <location>
        <begin position="762"/>
        <end position="783"/>
    </location>
</feature>
<feature type="transmembrane region" description="Helical" evidence="10">
    <location>
        <begin position="65"/>
        <end position="81"/>
    </location>
</feature>
<evidence type="ECO:0000256" key="1">
    <source>
        <dbReference type="ARBA" id="ARBA00004651"/>
    </source>
</evidence>
<dbReference type="Gene3D" id="3.40.50.1000">
    <property type="entry name" value="HAD superfamily/HAD-like"/>
    <property type="match status" value="1"/>
</dbReference>
<dbReference type="SUPFAM" id="SSF56784">
    <property type="entry name" value="HAD-like"/>
    <property type="match status" value="1"/>
</dbReference>
<evidence type="ECO:0000256" key="2">
    <source>
        <dbReference type="ARBA" id="ARBA00005675"/>
    </source>
</evidence>
<dbReference type="SUPFAM" id="SSF81653">
    <property type="entry name" value="Calcium ATPase, transduction domain A"/>
    <property type="match status" value="1"/>
</dbReference>
<evidence type="ECO:0000313" key="12">
    <source>
        <dbReference type="EMBL" id="MBD8063277.1"/>
    </source>
</evidence>
<dbReference type="InterPro" id="IPR001757">
    <property type="entry name" value="P_typ_ATPase"/>
</dbReference>
<dbReference type="SUPFAM" id="SSF81665">
    <property type="entry name" value="Calcium ATPase, transmembrane domain M"/>
    <property type="match status" value="1"/>
</dbReference>
<comment type="similarity">
    <text evidence="2">Belongs to the cation transport ATPase (P-type) (TC 3.A.3) family. Type IIA subfamily.</text>
</comment>
<dbReference type="Gene3D" id="2.70.150.10">
    <property type="entry name" value="Calcium-transporting ATPase, cytoplasmic transduction domain A"/>
    <property type="match status" value="1"/>
</dbReference>
<keyword evidence="4" id="KW-0547">Nucleotide-binding</keyword>
<dbReference type="Gene3D" id="3.40.1110.10">
    <property type="entry name" value="Calcium-transporting ATPase, cytoplasmic domain N"/>
    <property type="match status" value="1"/>
</dbReference>
<feature type="transmembrane region" description="Helical" evidence="10">
    <location>
        <begin position="689"/>
        <end position="714"/>
    </location>
</feature>
<dbReference type="InterPro" id="IPR004014">
    <property type="entry name" value="ATPase_P-typ_cation-transptr_N"/>
</dbReference>
<dbReference type="InterPro" id="IPR023214">
    <property type="entry name" value="HAD_sf"/>
</dbReference>
<dbReference type="InterPro" id="IPR036412">
    <property type="entry name" value="HAD-like_sf"/>
</dbReference>
<dbReference type="PRINTS" id="PR00119">
    <property type="entry name" value="CATATPASE"/>
</dbReference>
<gene>
    <name evidence="12" type="ORF">H9624_13210</name>
</gene>
<feature type="transmembrane region" description="Helical" evidence="10">
    <location>
        <begin position="281"/>
        <end position="308"/>
    </location>
</feature>
<keyword evidence="7 10" id="KW-1133">Transmembrane helix</keyword>
<protein>
    <submittedName>
        <fullName evidence="12">HAD-IC family P-type ATPase</fullName>
    </submittedName>
</protein>
<dbReference type="InterPro" id="IPR023299">
    <property type="entry name" value="ATPase_P-typ_cyto_dom_N"/>
</dbReference>
<feature type="transmembrane region" description="Helical" evidence="10">
    <location>
        <begin position="863"/>
        <end position="882"/>
    </location>
</feature>
<dbReference type="EMBL" id="JACSPO010000009">
    <property type="protein sequence ID" value="MBD8063277.1"/>
    <property type="molecule type" value="Genomic_DNA"/>
</dbReference>
<dbReference type="PANTHER" id="PTHR43294">
    <property type="entry name" value="SODIUM/POTASSIUM-TRANSPORTING ATPASE SUBUNIT ALPHA"/>
    <property type="match status" value="1"/>
</dbReference>
<dbReference type="SFLD" id="SFLDS00003">
    <property type="entry name" value="Haloacid_Dehalogenase"/>
    <property type="match status" value="1"/>
</dbReference>